<accession>A0A8H5CMQ1</accession>
<dbReference type="EMBL" id="JAACJM010000127">
    <property type="protein sequence ID" value="KAF5344298.1"/>
    <property type="molecule type" value="Genomic_DNA"/>
</dbReference>
<gene>
    <name evidence="3" type="ORF">D9758_012309</name>
</gene>
<feature type="domain" description="Myb/SANT-like" evidence="2">
    <location>
        <begin position="75"/>
        <end position="170"/>
    </location>
</feature>
<evidence type="ECO:0000259" key="2">
    <source>
        <dbReference type="Pfam" id="PF12776"/>
    </source>
</evidence>
<feature type="region of interest" description="Disordered" evidence="1">
    <location>
        <begin position="210"/>
        <end position="270"/>
    </location>
</feature>
<feature type="region of interest" description="Disordered" evidence="1">
    <location>
        <begin position="1"/>
        <end position="79"/>
    </location>
</feature>
<comment type="caution">
    <text evidence="3">The sequence shown here is derived from an EMBL/GenBank/DDBJ whole genome shotgun (WGS) entry which is preliminary data.</text>
</comment>
<keyword evidence="4" id="KW-1185">Reference proteome</keyword>
<evidence type="ECO:0000313" key="4">
    <source>
        <dbReference type="Proteomes" id="UP000559256"/>
    </source>
</evidence>
<dbReference type="Proteomes" id="UP000559256">
    <property type="component" value="Unassembled WGS sequence"/>
</dbReference>
<dbReference type="InterPro" id="IPR024752">
    <property type="entry name" value="Myb/SANT-like_dom"/>
</dbReference>
<dbReference type="OrthoDB" id="3366674at2759"/>
<dbReference type="PANTHER" id="PTHR46929:SF3">
    <property type="entry name" value="MYB_SANT-LIKE DOMAIN-CONTAINING PROTEIN"/>
    <property type="match status" value="1"/>
</dbReference>
<sequence length="348" mass="37812">MDEPGNKENQEPDTGAPDPVTPAPKKRGGRPRGSKNKPKDPSQPKTAPRKKKTANDIPKTADKPRTPRPRAVYSAANDKTMVGELLEQKREGNNTDNGGWKGKAITAVVLTLAGSEVESGGAPKSDQSVRDHWDYLKSEFHIFKTLCDKSGWGWDEENQCVEASNEQWEALAQVDARLASYRGKSFPIYLEMQELLQGALATGVHAYRAGKDSDTTATSSSEDESEKDATPAPKKSLKRKASALADTPTPKLGRRERAGGRSSTSSSLMHMSHAMSDVASALKGDGDDLFKESKKRACELVQGEMGLALGDKAKLLLLISKDGDFAELLVNTDDVELHTEILKLKLQD</sequence>
<dbReference type="AlphaFoldDB" id="A0A8H5CMQ1"/>
<feature type="compositionally biased region" description="Basic and acidic residues" evidence="1">
    <location>
        <begin position="1"/>
        <end position="10"/>
    </location>
</feature>
<proteinExistence type="predicted"/>
<organism evidence="3 4">
    <name type="scientific">Tetrapyrgos nigripes</name>
    <dbReference type="NCBI Taxonomy" id="182062"/>
    <lineage>
        <taxon>Eukaryota</taxon>
        <taxon>Fungi</taxon>
        <taxon>Dikarya</taxon>
        <taxon>Basidiomycota</taxon>
        <taxon>Agaricomycotina</taxon>
        <taxon>Agaricomycetes</taxon>
        <taxon>Agaricomycetidae</taxon>
        <taxon>Agaricales</taxon>
        <taxon>Marasmiineae</taxon>
        <taxon>Marasmiaceae</taxon>
        <taxon>Tetrapyrgos</taxon>
    </lineage>
</organism>
<name>A0A8H5CMQ1_9AGAR</name>
<feature type="compositionally biased region" description="Basic residues" evidence="1">
    <location>
        <begin position="24"/>
        <end position="36"/>
    </location>
</feature>
<evidence type="ECO:0000313" key="3">
    <source>
        <dbReference type="EMBL" id="KAF5344298.1"/>
    </source>
</evidence>
<evidence type="ECO:0000256" key="1">
    <source>
        <dbReference type="SAM" id="MobiDB-lite"/>
    </source>
</evidence>
<reference evidence="3 4" key="1">
    <citation type="journal article" date="2020" name="ISME J.">
        <title>Uncovering the hidden diversity of litter-decomposition mechanisms in mushroom-forming fungi.</title>
        <authorList>
            <person name="Floudas D."/>
            <person name="Bentzer J."/>
            <person name="Ahren D."/>
            <person name="Johansson T."/>
            <person name="Persson P."/>
            <person name="Tunlid A."/>
        </authorList>
    </citation>
    <scope>NUCLEOTIDE SEQUENCE [LARGE SCALE GENOMIC DNA]</scope>
    <source>
        <strain evidence="3 4">CBS 291.85</strain>
    </source>
</reference>
<protein>
    <recommendedName>
        <fullName evidence="2">Myb/SANT-like domain-containing protein</fullName>
    </recommendedName>
</protein>
<dbReference type="Pfam" id="PF12776">
    <property type="entry name" value="Myb_DNA-bind_3"/>
    <property type="match status" value="1"/>
</dbReference>
<dbReference type="PANTHER" id="PTHR46929">
    <property type="entry name" value="EXPRESSED PROTEIN"/>
    <property type="match status" value="1"/>
</dbReference>